<keyword evidence="4" id="KW-0564">Palmitate</keyword>
<dbReference type="AlphaFoldDB" id="A0A330LNS2"/>
<keyword evidence="8" id="KW-1185">Reference proteome</keyword>
<evidence type="ECO:0000256" key="4">
    <source>
        <dbReference type="ARBA" id="ARBA00023139"/>
    </source>
</evidence>
<dbReference type="RefSeq" id="WP_112713355.1">
    <property type="nucleotide sequence ID" value="NZ_LS483250.1"/>
</dbReference>
<feature type="domain" description="Glycine zipper 2TM" evidence="6">
    <location>
        <begin position="64"/>
        <end position="104"/>
    </location>
</feature>
<evidence type="ECO:0000256" key="3">
    <source>
        <dbReference type="ARBA" id="ARBA00023136"/>
    </source>
</evidence>
<proteinExistence type="predicted"/>
<dbReference type="Proteomes" id="UP000250163">
    <property type="component" value="Chromosome MORIYA"/>
</dbReference>
<sequence length="159" mass="16101">MMRLHISTLVVILLITGIETGCVGNPYGDTYAVSDTRQIQHVSYGVIIRAAPVNIEGDKGSSTVGTIAGGAVGGILGSKIGGGSGSDIAAIGGAILGGVAGNKAAQGLTKRHGVNLTIKLDSGKTIAVVQEINPNMLFRTGQRVQINQQGGTARVVPLN</sequence>
<dbReference type="InterPro" id="IPR051407">
    <property type="entry name" value="Bact_OM_lipoprot/Surf_antigen"/>
</dbReference>
<accession>A0A330LNS2</accession>
<dbReference type="PANTHER" id="PTHR35603">
    <property type="match status" value="1"/>
</dbReference>
<name>A0A330LNS2_9GAMM</name>
<dbReference type="InterPro" id="IPR008816">
    <property type="entry name" value="Gly_zipper_2TM_dom"/>
</dbReference>
<evidence type="ECO:0000259" key="6">
    <source>
        <dbReference type="Pfam" id="PF05433"/>
    </source>
</evidence>
<comment type="subcellular location">
    <subcellularLocation>
        <location evidence="1">Cell outer membrane</location>
        <topology evidence="1">Lipid-anchor</topology>
    </subcellularLocation>
</comment>
<dbReference type="GO" id="GO:0009279">
    <property type="term" value="C:cell outer membrane"/>
    <property type="evidence" value="ECO:0007669"/>
    <property type="project" value="UniProtKB-SubCell"/>
</dbReference>
<gene>
    <name evidence="7" type="primary">slyB</name>
    <name evidence="7" type="ORF">MORIYA_1163</name>
</gene>
<evidence type="ECO:0000256" key="2">
    <source>
        <dbReference type="ARBA" id="ARBA00022729"/>
    </source>
</evidence>
<keyword evidence="3" id="KW-0472">Membrane</keyword>
<protein>
    <submittedName>
        <fullName evidence="7">Outer membrane lipoprotein SlyB</fullName>
    </submittedName>
</protein>
<dbReference type="OrthoDB" id="5298161at2"/>
<dbReference type="Pfam" id="PF05433">
    <property type="entry name" value="Rick_17kDa_Anti"/>
    <property type="match status" value="1"/>
</dbReference>
<keyword evidence="2" id="KW-0732">Signal</keyword>
<keyword evidence="5 7" id="KW-0449">Lipoprotein</keyword>
<evidence type="ECO:0000256" key="5">
    <source>
        <dbReference type="ARBA" id="ARBA00023288"/>
    </source>
</evidence>
<dbReference type="PANTHER" id="PTHR35603:SF1">
    <property type="entry name" value="OUTER MEMBRANE LIPOPROTEIN SLYB"/>
    <property type="match status" value="1"/>
</dbReference>
<dbReference type="KEGG" id="mya:MORIYA_1163"/>
<evidence type="ECO:0000313" key="7">
    <source>
        <dbReference type="EMBL" id="SQD77641.1"/>
    </source>
</evidence>
<organism evidence="7 8">
    <name type="scientific">Moritella yayanosii</name>
    <dbReference type="NCBI Taxonomy" id="69539"/>
    <lineage>
        <taxon>Bacteria</taxon>
        <taxon>Pseudomonadati</taxon>
        <taxon>Pseudomonadota</taxon>
        <taxon>Gammaproteobacteria</taxon>
        <taxon>Alteromonadales</taxon>
        <taxon>Moritellaceae</taxon>
        <taxon>Moritella</taxon>
    </lineage>
</organism>
<dbReference type="EMBL" id="LS483250">
    <property type="protein sequence ID" value="SQD77641.1"/>
    <property type="molecule type" value="Genomic_DNA"/>
</dbReference>
<evidence type="ECO:0000313" key="8">
    <source>
        <dbReference type="Proteomes" id="UP000250163"/>
    </source>
</evidence>
<reference evidence="8" key="1">
    <citation type="submission" date="2018-05" db="EMBL/GenBank/DDBJ databases">
        <authorList>
            <person name="Cea G.-C."/>
            <person name="William W."/>
        </authorList>
    </citation>
    <scope>NUCLEOTIDE SEQUENCE [LARGE SCALE GENOMIC DNA]</scope>
    <source>
        <strain evidence="8">DB21MT 5</strain>
    </source>
</reference>
<evidence type="ECO:0000256" key="1">
    <source>
        <dbReference type="ARBA" id="ARBA00004459"/>
    </source>
</evidence>